<evidence type="ECO:0000256" key="3">
    <source>
        <dbReference type="ARBA" id="ARBA00022763"/>
    </source>
</evidence>
<dbReference type="Pfam" id="PF01624">
    <property type="entry name" value="MutS_I"/>
    <property type="match status" value="1"/>
</dbReference>
<feature type="domain" description="DNA mismatch repair proteins mutS family" evidence="6">
    <location>
        <begin position="643"/>
        <end position="659"/>
    </location>
</feature>
<dbReference type="Pfam" id="PF05188">
    <property type="entry name" value="MutS_II"/>
    <property type="match status" value="1"/>
</dbReference>
<dbReference type="Gene3D" id="1.10.1420.10">
    <property type="match status" value="1"/>
</dbReference>
<gene>
    <name evidence="7" type="ORF">Taro_022064</name>
</gene>
<dbReference type="Gene3D" id="3.40.50.300">
    <property type="entry name" value="P-loop containing nucleotide triphosphate hydrolases"/>
    <property type="match status" value="1"/>
</dbReference>
<dbReference type="InterPro" id="IPR027417">
    <property type="entry name" value="P-loop_NTPase"/>
</dbReference>
<dbReference type="InterPro" id="IPR007696">
    <property type="entry name" value="DNA_mismatch_repair_MutS_core"/>
</dbReference>
<dbReference type="Gene3D" id="3.40.1170.10">
    <property type="entry name" value="DNA repair protein MutS, domain I"/>
    <property type="match status" value="1"/>
</dbReference>
<comment type="similarity">
    <text evidence="1">Belongs to the DNA mismatch repair MutS family.</text>
</comment>
<keyword evidence="2" id="KW-0547">Nucleotide-binding</keyword>
<comment type="caution">
    <text evidence="7">The sequence shown here is derived from an EMBL/GenBank/DDBJ whole genome shotgun (WGS) entry which is preliminary data.</text>
</comment>
<dbReference type="Pfam" id="PF05192">
    <property type="entry name" value="MutS_III"/>
    <property type="match status" value="1"/>
</dbReference>
<dbReference type="GO" id="GO:0005524">
    <property type="term" value="F:ATP binding"/>
    <property type="evidence" value="ECO:0007669"/>
    <property type="project" value="UniProtKB-KW"/>
</dbReference>
<dbReference type="EMBL" id="NMUH01001154">
    <property type="protein sequence ID" value="MQL89491.1"/>
    <property type="molecule type" value="Genomic_DNA"/>
</dbReference>
<evidence type="ECO:0000313" key="7">
    <source>
        <dbReference type="EMBL" id="MQL89491.1"/>
    </source>
</evidence>
<reference evidence="7" key="1">
    <citation type="submission" date="2017-07" db="EMBL/GenBank/DDBJ databases">
        <title>Taro Niue Genome Assembly and Annotation.</title>
        <authorList>
            <person name="Atibalentja N."/>
            <person name="Keating K."/>
            <person name="Fields C.J."/>
        </authorList>
    </citation>
    <scope>NUCLEOTIDE SEQUENCE</scope>
    <source>
        <strain evidence="7">Niue_2</strain>
        <tissue evidence="7">Leaf</tissue>
    </source>
</reference>
<dbReference type="SUPFAM" id="SSF48334">
    <property type="entry name" value="DNA repair protein MutS, domain III"/>
    <property type="match status" value="1"/>
</dbReference>
<dbReference type="PANTHER" id="PTHR11361">
    <property type="entry name" value="DNA MISMATCH REPAIR PROTEIN MUTS FAMILY MEMBER"/>
    <property type="match status" value="1"/>
</dbReference>
<sequence length="812" mass="89343">PVNQLKEALTHLSFSNKQVGISENGIEDAVQKLLSRGYKVGRMEQTETANQAKARGSTSVSTHLFYELAEQTMANKEEDKKNKSDPKKISPCIDSVNYERRLYWTRCRSSSCFERGSCCPNGNCTSENGTSVYGFAFVDCAALKFWIGTIYDDASCSALGTLLMQVSPREILYESRGFSSDAQKALRKYASIGSSSTQLTPTAPSIGFLEASEIRRIIDSKGYFGGSSTSWSSVVGGEMHCDFSVSALGLLVDHLSRLKLDDVLRNGDILPYYVYQSCLRMDGQTLVNLEIFSNNIDGGLSGTLYKHLDHCLTSSGRRLLRKWICHPLRNIEEINDRLNVVEGLIKSPGLSSIISEYLRRLPDLGRLLGRVKASLGSSSTLLLPFIGEKLLKRRVRSFGCLVKGLRIGMDLLRILQKEGQQIMSLSKVLNCPVIDCLLEFLSEFETAMDDNFPDYQDHDVKDSDVETLHVLVELVTEKNTEWSQVICALDCVDVLQSFAITASTSSGPMSRPVLLPASSSISLFQESKGPLLEINGLWHPYAVGENGGRLVPNNMYLGGSSSTGRQPCTLLLTGPNMGGKSTLLRATCLAAVLAQLGCYVPCNICILSIVDVIFTRLGATDRIMSGEKCAETASVLQNATQDSLVLLDELGRGTSTFDGYAIAYAVLRHLVEKVNCRLLFATHYHSLTKEFSSHPHVNLQHMACLFKPRNQSSFDGENELIFLYKLTSGACPESYGLQVALVAGIPPQVVEAASEASQRMQRSIKENFKSSEGRAEFSTLHEEWLKSLIFISGACNSCSDDDTSDTLLCLWH</sequence>
<evidence type="ECO:0000256" key="1">
    <source>
        <dbReference type="ARBA" id="ARBA00006271"/>
    </source>
</evidence>
<evidence type="ECO:0000256" key="5">
    <source>
        <dbReference type="ARBA" id="ARBA00023125"/>
    </source>
</evidence>
<dbReference type="GO" id="GO:0140664">
    <property type="term" value="F:ATP-dependent DNA damage sensor activity"/>
    <property type="evidence" value="ECO:0007669"/>
    <property type="project" value="InterPro"/>
</dbReference>
<dbReference type="InterPro" id="IPR016151">
    <property type="entry name" value="DNA_mismatch_repair_MutS_N"/>
</dbReference>
<dbReference type="InterPro" id="IPR007695">
    <property type="entry name" value="DNA_mismatch_repair_MutS-lik_N"/>
</dbReference>
<dbReference type="Proteomes" id="UP000652761">
    <property type="component" value="Unassembled WGS sequence"/>
</dbReference>
<dbReference type="PANTHER" id="PTHR11361:SF148">
    <property type="entry name" value="DNA MISMATCH REPAIR PROTEIN MSH6"/>
    <property type="match status" value="1"/>
</dbReference>
<protein>
    <recommendedName>
        <fullName evidence="6">DNA mismatch repair proteins mutS family domain-containing protein</fullName>
    </recommendedName>
</protein>
<dbReference type="GO" id="GO:0032301">
    <property type="term" value="C:MutSalpha complex"/>
    <property type="evidence" value="ECO:0007669"/>
    <property type="project" value="TreeGrafter"/>
</dbReference>
<evidence type="ECO:0000313" key="8">
    <source>
        <dbReference type="Proteomes" id="UP000652761"/>
    </source>
</evidence>
<keyword evidence="3" id="KW-0227">DNA damage</keyword>
<dbReference type="InterPro" id="IPR007860">
    <property type="entry name" value="DNA_mmatch_repair_MutS_con_dom"/>
</dbReference>
<dbReference type="GO" id="GO:0006298">
    <property type="term" value="P:mismatch repair"/>
    <property type="evidence" value="ECO:0007669"/>
    <property type="project" value="InterPro"/>
</dbReference>
<dbReference type="Gene3D" id="3.30.420.110">
    <property type="entry name" value="MutS, connector domain"/>
    <property type="match status" value="1"/>
</dbReference>
<evidence type="ECO:0000256" key="4">
    <source>
        <dbReference type="ARBA" id="ARBA00022840"/>
    </source>
</evidence>
<dbReference type="PIRSF" id="PIRSF037677">
    <property type="entry name" value="DNA_mis_repair_Msh6"/>
    <property type="match status" value="1"/>
</dbReference>
<dbReference type="GO" id="GO:0030983">
    <property type="term" value="F:mismatched DNA binding"/>
    <property type="evidence" value="ECO:0007669"/>
    <property type="project" value="InterPro"/>
</dbReference>
<dbReference type="InterPro" id="IPR017261">
    <property type="entry name" value="DNA_mismatch_repair_MutS/MSH"/>
</dbReference>
<dbReference type="OrthoDB" id="10252754at2759"/>
<dbReference type="SUPFAM" id="SSF52540">
    <property type="entry name" value="P-loop containing nucleoside triphosphate hydrolases"/>
    <property type="match status" value="1"/>
</dbReference>
<dbReference type="SMART" id="SM00534">
    <property type="entry name" value="MUTSac"/>
    <property type="match status" value="1"/>
</dbReference>
<dbReference type="InterPro" id="IPR036678">
    <property type="entry name" value="MutS_con_dom_sf"/>
</dbReference>
<evidence type="ECO:0000256" key="2">
    <source>
        <dbReference type="ARBA" id="ARBA00022741"/>
    </source>
</evidence>
<proteinExistence type="inferred from homology"/>
<keyword evidence="4" id="KW-0067">ATP-binding</keyword>
<feature type="non-terminal residue" evidence="7">
    <location>
        <position position="812"/>
    </location>
</feature>
<keyword evidence="8" id="KW-1185">Reference proteome</keyword>
<keyword evidence="5" id="KW-0238">DNA-binding</keyword>
<dbReference type="InterPro" id="IPR000432">
    <property type="entry name" value="DNA_mismatch_repair_MutS_C"/>
</dbReference>
<dbReference type="FunFam" id="3.40.50.300:FF:001335">
    <property type="entry name" value="DNA mismatch repair protein"/>
    <property type="match status" value="1"/>
</dbReference>
<accession>A0A843V0H2</accession>
<dbReference type="SUPFAM" id="SSF53150">
    <property type="entry name" value="DNA repair protein MutS, domain II"/>
    <property type="match status" value="1"/>
</dbReference>
<organism evidence="7 8">
    <name type="scientific">Colocasia esculenta</name>
    <name type="common">Wild taro</name>
    <name type="synonym">Arum esculentum</name>
    <dbReference type="NCBI Taxonomy" id="4460"/>
    <lineage>
        <taxon>Eukaryota</taxon>
        <taxon>Viridiplantae</taxon>
        <taxon>Streptophyta</taxon>
        <taxon>Embryophyta</taxon>
        <taxon>Tracheophyta</taxon>
        <taxon>Spermatophyta</taxon>
        <taxon>Magnoliopsida</taxon>
        <taxon>Liliopsida</taxon>
        <taxon>Araceae</taxon>
        <taxon>Aroideae</taxon>
        <taxon>Colocasieae</taxon>
        <taxon>Colocasia</taxon>
    </lineage>
</organism>
<dbReference type="InterPro" id="IPR036187">
    <property type="entry name" value="DNA_mismatch_repair_MutS_sf"/>
</dbReference>
<evidence type="ECO:0000259" key="6">
    <source>
        <dbReference type="PROSITE" id="PS00486"/>
    </source>
</evidence>
<feature type="non-terminal residue" evidence="7">
    <location>
        <position position="1"/>
    </location>
</feature>
<name>A0A843V0H2_COLES</name>
<dbReference type="PROSITE" id="PS00486">
    <property type="entry name" value="DNA_MISMATCH_REPAIR_2"/>
    <property type="match status" value="1"/>
</dbReference>
<dbReference type="Pfam" id="PF00488">
    <property type="entry name" value="MutS_V"/>
    <property type="match status" value="1"/>
</dbReference>
<dbReference type="SMART" id="SM00533">
    <property type="entry name" value="MUTSd"/>
    <property type="match status" value="1"/>
</dbReference>
<dbReference type="AlphaFoldDB" id="A0A843V0H2"/>
<dbReference type="InterPro" id="IPR045076">
    <property type="entry name" value="MutS"/>
</dbReference>